<protein>
    <submittedName>
        <fullName evidence="6">Transcriptional regulator, LysR family</fullName>
    </submittedName>
</protein>
<dbReference type="PANTHER" id="PTHR30537:SF5">
    <property type="entry name" value="HTH-TYPE TRANSCRIPTIONAL ACTIVATOR TTDR-RELATED"/>
    <property type="match status" value="1"/>
</dbReference>
<organism evidence="6">
    <name type="scientific">hydrothermal vent metagenome</name>
    <dbReference type="NCBI Taxonomy" id="652676"/>
    <lineage>
        <taxon>unclassified sequences</taxon>
        <taxon>metagenomes</taxon>
        <taxon>ecological metagenomes</taxon>
    </lineage>
</organism>
<dbReference type="SUPFAM" id="SSF46785">
    <property type="entry name" value="Winged helix' DNA-binding domain"/>
    <property type="match status" value="1"/>
</dbReference>
<dbReference type="SUPFAM" id="SSF53850">
    <property type="entry name" value="Periplasmic binding protein-like II"/>
    <property type="match status" value="1"/>
</dbReference>
<dbReference type="Gene3D" id="3.40.190.290">
    <property type="match status" value="1"/>
</dbReference>
<dbReference type="InterPro" id="IPR058163">
    <property type="entry name" value="LysR-type_TF_proteobact-type"/>
</dbReference>
<dbReference type="Pfam" id="PF03466">
    <property type="entry name" value="LysR_substrate"/>
    <property type="match status" value="1"/>
</dbReference>
<dbReference type="PROSITE" id="PS50931">
    <property type="entry name" value="HTH_LYSR"/>
    <property type="match status" value="1"/>
</dbReference>
<dbReference type="CDD" id="cd08422">
    <property type="entry name" value="PBP2_CrgA_like"/>
    <property type="match status" value="1"/>
</dbReference>
<accession>A0A3B0W4U1</accession>
<dbReference type="EMBL" id="UOFB01000128">
    <property type="protein sequence ID" value="VAW46272.1"/>
    <property type="molecule type" value="Genomic_DNA"/>
</dbReference>
<dbReference type="GO" id="GO:0006351">
    <property type="term" value="P:DNA-templated transcription"/>
    <property type="evidence" value="ECO:0007669"/>
    <property type="project" value="TreeGrafter"/>
</dbReference>
<keyword evidence="2" id="KW-0805">Transcription regulation</keyword>
<dbReference type="InterPro" id="IPR005119">
    <property type="entry name" value="LysR_subst-bd"/>
</dbReference>
<dbReference type="Pfam" id="PF00126">
    <property type="entry name" value="HTH_1"/>
    <property type="match status" value="1"/>
</dbReference>
<evidence type="ECO:0000256" key="2">
    <source>
        <dbReference type="ARBA" id="ARBA00023015"/>
    </source>
</evidence>
<keyword evidence="3" id="KW-0238">DNA-binding</keyword>
<dbReference type="GO" id="GO:0043565">
    <property type="term" value="F:sequence-specific DNA binding"/>
    <property type="evidence" value="ECO:0007669"/>
    <property type="project" value="TreeGrafter"/>
</dbReference>
<dbReference type="InterPro" id="IPR036390">
    <property type="entry name" value="WH_DNA-bd_sf"/>
</dbReference>
<dbReference type="PANTHER" id="PTHR30537">
    <property type="entry name" value="HTH-TYPE TRANSCRIPTIONAL REGULATOR"/>
    <property type="match status" value="1"/>
</dbReference>
<dbReference type="AlphaFoldDB" id="A0A3B0W4U1"/>
<dbReference type="Gene3D" id="1.10.10.10">
    <property type="entry name" value="Winged helix-like DNA-binding domain superfamily/Winged helix DNA-binding domain"/>
    <property type="match status" value="1"/>
</dbReference>
<keyword evidence="4" id="KW-0804">Transcription</keyword>
<proteinExistence type="inferred from homology"/>
<feature type="domain" description="HTH lysR-type" evidence="5">
    <location>
        <begin position="1"/>
        <end position="59"/>
    </location>
</feature>
<gene>
    <name evidence="6" type="ORF">MNBD_GAMMA04-301</name>
</gene>
<dbReference type="InterPro" id="IPR036388">
    <property type="entry name" value="WH-like_DNA-bd_sf"/>
</dbReference>
<dbReference type="FunFam" id="1.10.10.10:FF:000001">
    <property type="entry name" value="LysR family transcriptional regulator"/>
    <property type="match status" value="1"/>
</dbReference>
<dbReference type="InterPro" id="IPR000847">
    <property type="entry name" value="LysR_HTH_N"/>
</dbReference>
<evidence type="ECO:0000256" key="4">
    <source>
        <dbReference type="ARBA" id="ARBA00023163"/>
    </source>
</evidence>
<reference evidence="6" key="1">
    <citation type="submission" date="2018-06" db="EMBL/GenBank/DDBJ databases">
        <authorList>
            <person name="Zhirakovskaya E."/>
        </authorList>
    </citation>
    <scope>NUCLEOTIDE SEQUENCE</scope>
</reference>
<dbReference type="GO" id="GO:0003700">
    <property type="term" value="F:DNA-binding transcription factor activity"/>
    <property type="evidence" value="ECO:0007669"/>
    <property type="project" value="InterPro"/>
</dbReference>
<evidence type="ECO:0000256" key="1">
    <source>
        <dbReference type="ARBA" id="ARBA00009437"/>
    </source>
</evidence>
<dbReference type="FunFam" id="3.40.190.290:FF:000001">
    <property type="entry name" value="Transcriptional regulator, LysR family"/>
    <property type="match status" value="1"/>
</dbReference>
<sequence length="313" mass="35001">MDKLNAMNLYCHIVESGQLSIAADNLNLSKGAVSKQLAKLEAHLGGRLLNRTTRRLTPTEAGIAFYERAKQILESVKEAECVVTGLTTEPHGTLKINAPMSFGGHYLGELLAKYQQKYPKMKIDLTLHDRQVDFVEEGYDLALRIATLKDSTLIVRKLATCHIVICASPDYLQKNGRPKTPSDLKNHQCLLYAYSDSVKNWRFENKEGEKQQVLLKGSLYANNGNLICDALINGMGIARLPTFIVGDAIRKGTAEVILDDWRPPALDISLLYPSNRHLSAKVRAFVDLAVEHFRPLAGEVNQWDRDLFTQILT</sequence>
<evidence type="ECO:0000313" key="6">
    <source>
        <dbReference type="EMBL" id="VAW46272.1"/>
    </source>
</evidence>
<name>A0A3B0W4U1_9ZZZZ</name>
<comment type="similarity">
    <text evidence="1">Belongs to the LysR transcriptional regulatory family.</text>
</comment>
<evidence type="ECO:0000256" key="3">
    <source>
        <dbReference type="ARBA" id="ARBA00023125"/>
    </source>
</evidence>
<evidence type="ECO:0000259" key="5">
    <source>
        <dbReference type="PROSITE" id="PS50931"/>
    </source>
</evidence>